<dbReference type="InterPro" id="IPR018456">
    <property type="entry name" value="PTR2_symporter_CS"/>
</dbReference>
<dbReference type="FunFam" id="1.20.1250.20:FF:000049">
    <property type="entry name" value="Solute carrier family 15 member 2"/>
    <property type="match status" value="1"/>
</dbReference>
<comment type="similarity">
    <text evidence="2 10">Belongs to the major facilitator superfamily. Proton-dependent oligopeptide transporter (POT/PTR) (TC 2.A.17) family.</text>
</comment>
<evidence type="ECO:0000256" key="5">
    <source>
        <dbReference type="ARBA" id="ARBA00022856"/>
    </source>
</evidence>
<reference evidence="13" key="2">
    <citation type="submission" date="2015-06" db="UniProtKB">
        <authorList>
            <consortium name="EnsemblMetazoa"/>
        </authorList>
    </citation>
    <scope>IDENTIFICATION</scope>
</reference>
<dbReference type="KEGG" id="tut:107363573"/>
<evidence type="ECO:0000313" key="14">
    <source>
        <dbReference type="Proteomes" id="UP000015104"/>
    </source>
</evidence>
<evidence type="ECO:0000256" key="8">
    <source>
        <dbReference type="ARBA" id="ARBA00023136"/>
    </source>
</evidence>
<dbReference type="HOGENOM" id="CLU_004790_3_0_1"/>
<feature type="transmembrane region" description="Helical" evidence="12">
    <location>
        <begin position="658"/>
        <end position="676"/>
    </location>
</feature>
<evidence type="ECO:0000256" key="3">
    <source>
        <dbReference type="ARBA" id="ARBA00022448"/>
    </source>
</evidence>
<feature type="transmembrane region" description="Helical" evidence="12">
    <location>
        <begin position="123"/>
        <end position="141"/>
    </location>
</feature>
<feature type="compositionally biased region" description="Basic and acidic residues" evidence="11">
    <location>
        <begin position="754"/>
        <end position="766"/>
    </location>
</feature>
<dbReference type="GO" id="GO:0015031">
    <property type="term" value="P:protein transport"/>
    <property type="evidence" value="ECO:0007669"/>
    <property type="project" value="UniProtKB-KW"/>
</dbReference>
<feature type="transmembrane region" description="Helical" evidence="12">
    <location>
        <begin position="195"/>
        <end position="215"/>
    </location>
</feature>
<keyword evidence="5" id="KW-0571">Peptide transport</keyword>
<dbReference type="OrthoDB" id="10071041at2759"/>
<evidence type="ECO:0000256" key="4">
    <source>
        <dbReference type="ARBA" id="ARBA00022692"/>
    </source>
</evidence>
<dbReference type="SUPFAM" id="SSF103473">
    <property type="entry name" value="MFS general substrate transporter"/>
    <property type="match status" value="1"/>
</dbReference>
<dbReference type="OMA" id="FMTFDAD"/>
<feature type="compositionally biased region" description="Polar residues" evidence="11">
    <location>
        <begin position="767"/>
        <end position="779"/>
    </location>
</feature>
<keyword evidence="8 12" id="KW-0472">Membrane</keyword>
<keyword evidence="14" id="KW-1185">Reference proteome</keyword>
<feature type="transmembrane region" description="Helical" evidence="12">
    <location>
        <begin position="362"/>
        <end position="384"/>
    </location>
</feature>
<dbReference type="STRING" id="32264.T1KFB6"/>
<dbReference type="Gene3D" id="1.20.1250.20">
    <property type="entry name" value="MFS general substrate transporter like domains"/>
    <property type="match status" value="2"/>
</dbReference>
<keyword evidence="3 10" id="KW-0813">Transport</keyword>
<feature type="compositionally biased region" description="Low complexity" evidence="11">
    <location>
        <begin position="736"/>
        <end position="753"/>
    </location>
</feature>
<keyword evidence="4 10" id="KW-0812">Transmembrane</keyword>
<name>T1KFB6_TETUR</name>
<keyword evidence="7 12" id="KW-1133">Transmembrane helix</keyword>
<feature type="transmembrane region" description="Helical" evidence="12">
    <location>
        <begin position="98"/>
        <end position="117"/>
    </location>
</feature>
<dbReference type="AlphaFoldDB" id="T1KFB6"/>
<organism evidence="13 14">
    <name type="scientific">Tetranychus urticae</name>
    <name type="common">Two-spotted spider mite</name>
    <dbReference type="NCBI Taxonomy" id="32264"/>
    <lineage>
        <taxon>Eukaryota</taxon>
        <taxon>Metazoa</taxon>
        <taxon>Ecdysozoa</taxon>
        <taxon>Arthropoda</taxon>
        <taxon>Chelicerata</taxon>
        <taxon>Arachnida</taxon>
        <taxon>Acari</taxon>
        <taxon>Acariformes</taxon>
        <taxon>Trombidiformes</taxon>
        <taxon>Prostigmata</taxon>
        <taxon>Eleutherengona</taxon>
        <taxon>Raphignathae</taxon>
        <taxon>Tetranychoidea</taxon>
        <taxon>Tetranychidae</taxon>
        <taxon>Tetranychus</taxon>
    </lineage>
</organism>
<feature type="transmembrane region" description="Helical" evidence="12">
    <location>
        <begin position="280"/>
        <end position="298"/>
    </location>
</feature>
<feature type="compositionally biased region" description="Polar residues" evidence="11">
    <location>
        <begin position="720"/>
        <end position="735"/>
    </location>
</feature>
<dbReference type="PROSITE" id="PS01022">
    <property type="entry name" value="PTR2_1"/>
    <property type="match status" value="1"/>
</dbReference>
<sequence length="779" mass="85718">MDNTNNLDKPKKLDLESTNTKDLKYPRSVCFIVGNEFCERFCYYGMKAVLVLYFTKVLRLTDDEATESYHEFVLLCYFTPLIGAILADSYLGKFKTILYLSILYAVGNIALSAASYFEHSLLSIFSLGLIAFGTGGIKPCVSAFGGDQFVAGQEDQLNKFFAIFYMSINLGSLVSTFITPILRSDVSCSSRGDCFPLAFGVPAILMTVALLLFIAGKPFYRIVAVAKGNVIFKFFQCNAYAIGVKLQSLYTSKKGLEKRDHWLDYAEDKFSPKLIQDVKTVNRVLFLYLPLPLFWALFDQQGSRWTLQALKMDGIVFGETALKPDQLQVINPVLIVGMIPVFSYIVYPITNKIGIFKTPLQRMTIGGLLAGASFIVAAFLQISLESEVPKGPSPGYGAITLINSLPCAITLLSANSAFPKTFSLDPGSAIRAPNDLPVGLYPITVQSQGTCYLGNDTSIELATFNIKIDDQEINAIHLIPKKSASTISPTYSLAVKIYPHSLVKPDKGDAAVQLAYSLPLSMKDGENTSQSIYLSKSLNEASNDPKFSFNYSTGLTDYLKIETFSGIEKYNVLLKNIAEADYSIKVRNGASYILVVNQDPISGQVNYKLNKVVNENHVSMLWQIPQYFVITCGEIMFSITGLEFSYSQAPTSMKSVVSAAWLLTVSFGNLLVAIITKYIKFNKQSIEFFFFAGLMICDMIIFAFIACLYTYSNQALEDGNSDSPGNGTVKSNGQGVTVTSSSHPPSSSSSVESPHTKHDSPVDRMRTQSGSNELQDTKL</sequence>
<evidence type="ECO:0000256" key="7">
    <source>
        <dbReference type="ARBA" id="ARBA00022989"/>
    </source>
</evidence>
<dbReference type="Proteomes" id="UP000015104">
    <property type="component" value="Unassembled WGS sequence"/>
</dbReference>
<dbReference type="GO" id="GO:0016020">
    <property type="term" value="C:membrane"/>
    <property type="evidence" value="ECO:0007669"/>
    <property type="project" value="UniProtKB-SubCell"/>
</dbReference>
<proteinExistence type="inferred from homology"/>
<evidence type="ECO:0000256" key="2">
    <source>
        <dbReference type="ARBA" id="ARBA00005982"/>
    </source>
</evidence>
<dbReference type="eggNOG" id="KOG1237">
    <property type="taxonomic scope" value="Eukaryota"/>
</dbReference>
<dbReference type="PANTHER" id="PTHR11654">
    <property type="entry name" value="OLIGOPEPTIDE TRANSPORTER-RELATED"/>
    <property type="match status" value="1"/>
</dbReference>
<evidence type="ECO:0000256" key="6">
    <source>
        <dbReference type="ARBA" id="ARBA00022927"/>
    </source>
</evidence>
<comment type="subcellular location">
    <subcellularLocation>
        <location evidence="1 10">Membrane</location>
        <topology evidence="1 10">Multi-pass membrane protein</topology>
    </subcellularLocation>
</comment>
<dbReference type="EMBL" id="CAEY01000035">
    <property type="status" value="NOT_ANNOTATED_CDS"/>
    <property type="molecule type" value="Genomic_DNA"/>
</dbReference>
<evidence type="ECO:0000256" key="9">
    <source>
        <dbReference type="ARBA" id="ARBA00078114"/>
    </source>
</evidence>
<evidence type="ECO:0000256" key="10">
    <source>
        <dbReference type="RuleBase" id="RU003755"/>
    </source>
</evidence>
<keyword evidence="6" id="KW-0653">Protein transport</keyword>
<feature type="transmembrane region" description="Helical" evidence="12">
    <location>
        <begin position="72"/>
        <end position="91"/>
    </location>
</feature>
<evidence type="ECO:0000313" key="13">
    <source>
        <dbReference type="EnsemblMetazoa" id="tetur10g02540.1"/>
    </source>
</evidence>
<dbReference type="EnsemblMetazoa" id="tetur10g02540.1">
    <property type="protein sequence ID" value="tetur10g02540.1"/>
    <property type="gene ID" value="tetur10g02540"/>
</dbReference>
<protein>
    <recommendedName>
        <fullName evidence="9">Oligopeptide transporter 1</fullName>
    </recommendedName>
</protein>
<dbReference type="Pfam" id="PF00854">
    <property type="entry name" value="PTR2"/>
    <property type="match status" value="2"/>
</dbReference>
<feature type="transmembrane region" description="Helical" evidence="12">
    <location>
        <begin position="162"/>
        <end position="183"/>
    </location>
</feature>
<accession>T1KFB6</accession>
<dbReference type="GO" id="GO:0022857">
    <property type="term" value="F:transmembrane transporter activity"/>
    <property type="evidence" value="ECO:0007669"/>
    <property type="project" value="InterPro"/>
</dbReference>
<evidence type="ECO:0000256" key="11">
    <source>
        <dbReference type="SAM" id="MobiDB-lite"/>
    </source>
</evidence>
<evidence type="ECO:0000256" key="12">
    <source>
        <dbReference type="SAM" id="Phobius"/>
    </source>
</evidence>
<gene>
    <name evidence="13" type="primary">107363573</name>
</gene>
<dbReference type="PROSITE" id="PS01023">
    <property type="entry name" value="PTR2_2"/>
    <property type="match status" value="1"/>
</dbReference>
<dbReference type="InterPro" id="IPR036259">
    <property type="entry name" value="MFS_trans_sf"/>
</dbReference>
<dbReference type="GO" id="GO:0006857">
    <property type="term" value="P:oligopeptide transport"/>
    <property type="evidence" value="ECO:0007669"/>
    <property type="project" value="InterPro"/>
</dbReference>
<feature type="transmembrane region" description="Helical" evidence="12">
    <location>
        <begin position="396"/>
        <end position="414"/>
    </location>
</feature>
<feature type="region of interest" description="Disordered" evidence="11">
    <location>
        <begin position="720"/>
        <end position="779"/>
    </location>
</feature>
<reference evidence="14" key="1">
    <citation type="submission" date="2011-08" db="EMBL/GenBank/DDBJ databases">
        <authorList>
            <person name="Rombauts S."/>
        </authorList>
    </citation>
    <scope>NUCLEOTIDE SEQUENCE</scope>
    <source>
        <strain evidence="14">London</strain>
    </source>
</reference>
<feature type="transmembrane region" description="Helical" evidence="12">
    <location>
        <begin position="627"/>
        <end position="646"/>
    </location>
</feature>
<evidence type="ECO:0000256" key="1">
    <source>
        <dbReference type="ARBA" id="ARBA00004141"/>
    </source>
</evidence>
<feature type="transmembrane region" description="Helical" evidence="12">
    <location>
        <begin position="688"/>
        <end position="711"/>
    </location>
</feature>
<dbReference type="InterPro" id="IPR000109">
    <property type="entry name" value="POT_fam"/>
</dbReference>
<feature type="transmembrane region" description="Helical" evidence="12">
    <location>
        <begin position="329"/>
        <end position="350"/>
    </location>
</feature>